<dbReference type="Proteomes" id="UP000322917">
    <property type="component" value="Unassembled WGS sequence"/>
</dbReference>
<keyword evidence="1 2" id="KW-0238">DNA-binding</keyword>
<dbReference type="SUPFAM" id="SSF46689">
    <property type="entry name" value="Homeodomain-like"/>
    <property type="match status" value="1"/>
</dbReference>
<dbReference type="PROSITE" id="PS50977">
    <property type="entry name" value="HTH_TETR_2"/>
    <property type="match status" value="1"/>
</dbReference>
<name>A0A1M6MWB6_9FIRM</name>
<dbReference type="InterPro" id="IPR050624">
    <property type="entry name" value="HTH-type_Tx_Regulator"/>
</dbReference>
<dbReference type="PANTHER" id="PTHR43479">
    <property type="entry name" value="ACREF/ENVCD OPERON REPRESSOR-RELATED"/>
    <property type="match status" value="1"/>
</dbReference>
<dbReference type="OrthoDB" id="9812484at2"/>
<keyword evidence="5" id="KW-1185">Reference proteome</keyword>
<reference evidence="4 5" key="1">
    <citation type="submission" date="2016-11" db="EMBL/GenBank/DDBJ databases">
        <authorList>
            <person name="Varghese N."/>
            <person name="Submissions S."/>
        </authorList>
    </citation>
    <scope>NUCLEOTIDE SEQUENCE [LARGE SCALE GENOMIC DNA]</scope>
    <source>
        <strain evidence="4 5">DSM 15287</strain>
    </source>
</reference>
<dbReference type="RefSeq" id="WP_149736137.1">
    <property type="nucleotide sequence ID" value="NZ_FQZD01000045.1"/>
</dbReference>
<evidence type="ECO:0000256" key="2">
    <source>
        <dbReference type="PROSITE-ProRule" id="PRU00335"/>
    </source>
</evidence>
<organism evidence="4 5">
    <name type="scientific">Propionispora hippei DSM 15287</name>
    <dbReference type="NCBI Taxonomy" id="1123003"/>
    <lineage>
        <taxon>Bacteria</taxon>
        <taxon>Bacillati</taxon>
        <taxon>Bacillota</taxon>
        <taxon>Negativicutes</taxon>
        <taxon>Selenomonadales</taxon>
        <taxon>Sporomusaceae</taxon>
        <taxon>Propionispora</taxon>
    </lineage>
</organism>
<dbReference type="AlphaFoldDB" id="A0A1M6MWB6"/>
<accession>A0A1M6MWB6</accession>
<dbReference type="SUPFAM" id="SSF48498">
    <property type="entry name" value="Tetracyclin repressor-like, C-terminal domain"/>
    <property type="match status" value="1"/>
</dbReference>
<protein>
    <submittedName>
        <fullName evidence="4">Transcriptional regulator, TetR family</fullName>
    </submittedName>
</protein>
<evidence type="ECO:0000256" key="1">
    <source>
        <dbReference type="ARBA" id="ARBA00023125"/>
    </source>
</evidence>
<proteinExistence type="predicted"/>
<dbReference type="PRINTS" id="PR00455">
    <property type="entry name" value="HTHTETR"/>
</dbReference>
<sequence length="196" mass="22674">MPKDTFYNLSDEKQRKIFDAAVREFSSRRFSEASINQIVKTAGIPRGSFYQYFSGKEDIFGYVFEKIVEEKREITYQAEDLNLDADVFEICLQATKASYAWGRIKQEYSHIAMLMEIDTSEFITRLRAASFESLIKIIERDKKRGLIKPEIDSELVADMIYALIWKQFSLVGFDEKLYLKKLKDGLSIIKTGITAG</sequence>
<feature type="DNA-binding region" description="H-T-H motif" evidence="2">
    <location>
        <begin position="34"/>
        <end position="53"/>
    </location>
</feature>
<dbReference type="InterPro" id="IPR036271">
    <property type="entry name" value="Tet_transcr_reg_TetR-rel_C_sf"/>
</dbReference>
<dbReference type="PANTHER" id="PTHR43479:SF11">
    <property type="entry name" value="ACREF_ENVCD OPERON REPRESSOR-RELATED"/>
    <property type="match status" value="1"/>
</dbReference>
<gene>
    <name evidence="4" type="ORF">SAMN02745170_03568</name>
</gene>
<dbReference type="GO" id="GO:0003677">
    <property type="term" value="F:DNA binding"/>
    <property type="evidence" value="ECO:0007669"/>
    <property type="project" value="UniProtKB-UniRule"/>
</dbReference>
<evidence type="ECO:0000313" key="4">
    <source>
        <dbReference type="EMBL" id="SHJ87680.1"/>
    </source>
</evidence>
<dbReference type="InterPro" id="IPR009057">
    <property type="entry name" value="Homeodomain-like_sf"/>
</dbReference>
<evidence type="ECO:0000313" key="5">
    <source>
        <dbReference type="Proteomes" id="UP000322917"/>
    </source>
</evidence>
<dbReference type="Pfam" id="PF00440">
    <property type="entry name" value="TetR_N"/>
    <property type="match status" value="1"/>
</dbReference>
<feature type="domain" description="HTH tetR-type" evidence="3">
    <location>
        <begin position="11"/>
        <end position="71"/>
    </location>
</feature>
<dbReference type="InterPro" id="IPR001647">
    <property type="entry name" value="HTH_TetR"/>
</dbReference>
<dbReference type="EMBL" id="FQZD01000045">
    <property type="protein sequence ID" value="SHJ87680.1"/>
    <property type="molecule type" value="Genomic_DNA"/>
</dbReference>
<evidence type="ECO:0000259" key="3">
    <source>
        <dbReference type="PROSITE" id="PS50977"/>
    </source>
</evidence>
<dbReference type="Gene3D" id="1.10.357.10">
    <property type="entry name" value="Tetracycline Repressor, domain 2"/>
    <property type="match status" value="1"/>
</dbReference>